<name>A0A0P5WX97_9CRUS</name>
<protein>
    <submittedName>
        <fullName evidence="1">Uncharacterized protein</fullName>
    </submittedName>
</protein>
<reference evidence="1 2" key="1">
    <citation type="submission" date="2016-03" db="EMBL/GenBank/DDBJ databases">
        <title>EvidentialGene: Evidence-directed Construction of Genes on Genomes.</title>
        <authorList>
            <person name="Gilbert D.G."/>
            <person name="Choi J.-H."/>
            <person name="Mockaitis K."/>
            <person name="Colbourne J."/>
            <person name="Pfrender M."/>
        </authorList>
    </citation>
    <scope>NUCLEOTIDE SEQUENCE [LARGE SCALE GENOMIC DNA]</scope>
    <source>
        <strain evidence="1 2">Xinb3</strain>
        <tissue evidence="1">Complete organism</tissue>
    </source>
</reference>
<organism evidence="1 2">
    <name type="scientific">Daphnia magna</name>
    <dbReference type="NCBI Taxonomy" id="35525"/>
    <lineage>
        <taxon>Eukaryota</taxon>
        <taxon>Metazoa</taxon>
        <taxon>Ecdysozoa</taxon>
        <taxon>Arthropoda</taxon>
        <taxon>Crustacea</taxon>
        <taxon>Branchiopoda</taxon>
        <taxon>Diplostraca</taxon>
        <taxon>Cladocera</taxon>
        <taxon>Anomopoda</taxon>
        <taxon>Daphniidae</taxon>
        <taxon>Daphnia</taxon>
    </lineage>
</organism>
<proteinExistence type="predicted"/>
<comment type="caution">
    <text evidence="1">The sequence shown here is derived from an EMBL/GenBank/DDBJ whole genome shotgun (WGS) entry which is preliminary data.</text>
</comment>
<dbReference type="EMBL" id="LRGB01000725">
    <property type="protein sequence ID" value="KZS16255.1"/>
    <property type="molecule type" value="Genomic_DNA"/>
</dbReference>
<dbReference type="Proteomes" id="UP000076858">
    <property type="component" value="Unassembled WGS sequence"/>
</dbReference>
<evidence type="ECO:0000313" key="2">
    <source>
        <dbReference type="Proteomes" id="UP000076858"/>
    </source>
</evidence>
<sequence length="111" mass="12998">MYGYSHGGYDFGHLTTKSKKAKQREKERELSWMNLEDGYRCAKASVVFKKGKFCFRTFQPWKRKAKMRAFIAEPSGCQARMIESFRCSIDFRIAFTKQQLLATSQQLAKNH</sequence>
<keyword evidence="2" id="KW-1185">Reference proteome</keyword>
<gene>
    <name evidence="1" type="ORF">APZ42_017900</name>
</gene>
<dbReference type="AlphaFoldDB" id="A0A0P5WX97"/>
<evidence type="ECO:0000313" key="1">
    <source>
        <dbReference type="EMBL" id="KZS16255.1"/>
    </source>
</evidence>
<accession>A0A0P5WX97</accession>